<reference evidence="1 2" key="2">
    <citation type="journal article" date="2017" name="Front. Plant Sci.">
        <title>Gene Classification and Mining of Molecular Markers Useful in Red Clover (Trifolium pratense) Breeding.</title>
        <authorList>
            <person name="Istvanek J."/>
            <person name="Dluhosova J."/>
            <person name="Dluhos P."/>
            <person name="Patkova L."/>
            <person name="Nedelnik J."/>
            <person name="Repkova J."/>
        </authorList>
    </citation>
    <scope>NUCLEOTIDE SEQUENCE [LARGE SCALE GENOMIC DNA]</scope>
    <source>
        <strain evidence="2">cv. Tatra</strain>
        <tissue evidence="1">Young leaves</tissue>
    </source>
</reference>
<protein>
    <submittedName>
        <fullName evidence="1">Uncharacterized protein</fullName>
    </submittedName>
</protein>
<accession>A0A2K3KB89</accession>
<dbReference type="EMBL" id="ASHM01090769">
    <property type="protein sequence ID" value="PNX63561.1"/>
    <property type="molecule type" value="Genomic_DNA"/>
</dbReference>
<reference evidence="1 2" key="1">
    <citation type="journal article" date="2014" name="Am. J. Bot.">
        <title>Genome assembly and annotation for red clover (Trifolium pratense; Fabaceae).</title>
        <authorList>
            <person name="Istvanek J."/>
            <person name="Jaros M."/>
            <person name="Krenek A."/>
            <person name="Repkova J."/>
        </authorList>
    </citation>
    <scope>NUCLEOTIDE SEQUENCE [LARGE SCALE GENOMIC DNA]</scope>
    <source>
        <strain evidence="2">cv. Tatra</strain>
        <tissue evidence="1">Young leaves</tissue>
    </source>
</reference>
<gene>
    <name evidence="1" type="ORF">L195_g053568</name>
</gene>
<dbReference type="AlphaFoldDB" id="A0A2K3KB89"/>
<dbReference type="Proteomes" id="UP000236291">
    <property type="component" value="Unassembled WGS sequence"/>
</dbReference>
<evidence type="ECO:0000313" key="2">
    <source>
        <dbReference type="Proteomes" id="UP000236291"/>
    </source>
</evidence>
<sequence>MKDEVVATLYASHPNSSLFKALRWLAMELNLGLEFGIGLMKEERPHIKRRADIAPPRKMQPFEAHMDDLFFEPNFAMAYEYVLLDYYYSLIVHKCRVL</sequence>
<name>A0A2K3KB89_TRIPR</name>
<proteinExistence type="predicted"/>
<evidence type="ECO:0000313" key="1">
    <source>
        <dbReference type="EMBL" id="PNX63561.1"/>
    </source>
</evidence>
<comment type="caution">
    <text evidence="1">The sequence shown here is derived from an EMBL/GenBank/DDBJ whole genome shotgun (WGS) entry which is preliminary data.</text>
</comment>
<organism evidence="1 2">
    <name type="scientific">Trifolium pratense</name>
    <name type="common">Red clover</name>
    <dbReference type="NCBI Taxonomy" id="57577"/>
    <lineage>
        <taxon>Eukaryota</taxon>
        <taxon>Viridiplantae</taxon>
        <taxon>Streptophyta</taxon>
        <taxon>Embryophyta</taxon>
        <taxon>Tracheophyta</taxon>
        <taxon>Spermatophyta</taxon>
        <taxon>Magnoliopsida</taxon>
        <taxon>eudicotyledons</taxon>
        <taxon>Gunneridae</taxon>
        <taxon>Pentapetalae</taxon>
        <taxon>rosids</taxon>
        <taxon>fabids</taxon>
        <taxon>Fabales</taxon>
        <taxon>Fabaceae</taxon>
        <taxon>Papilionoideae</taxon>
        <taxon>50 kb inversion clade</taxon>
        <taxon>NPAAA clade</taxon>
        <taxon>Hologalegina</taxon>
        <taxon>IRL clade</taxon>
        <taxon>Trifolieae</taxon>
        <taxon>Trifolium</taxon>
    </lineage>
</organism>